<organism evidence="1 2">
    <name type="scientific">Paracoccus litorisediminis</name>
    <dbReference type="NCBI Taxonomy" id="2006130"/>
    <lineage>
        <taxon>Bacteria</taxon>
        <taxon>Pseudomonadati</taxon>
        <taxon>Pseudomonadota</taxon>
        <taxon>Alphaproteobacteria</taxon>
        <taxon>Rhodobacterales</taxon>
        <taxon>Paracoccaceae</taxon>
        <taxon>Paracoccus</taxon>
    </lineage>
</organism>
<gene>
    <name evidence="1" type="ORF">GL300_19690</name>
</gene>
<dbReference type="InterPro" id="IPR038666">
    <property type="entry name" value="SSP1_head-tail_sf"/>
</dbReference>
<accession>A0A844HNG0</accession>
<reference evidence="1 2" key="1">
    <citation type="submission" date="2019-11" db="EMBL/GenBank/DDBJ databases">
        <authorList>
            <person name="Dong K."/>
        </authorList>
    </citation>
    <scope>NUCLEOTIDE SEQUENCE [LARGE SCALE GENOMIC DNA]</scope>
    <source>
        <strain evidence="1 2">NBRC 112902</strain>
    </source>
</reference>
<dbReference type="AlphaFoldDB" id="A0A844HNG0"/>
<proteinExistence type="predicted"/>
<evidence type="ECO:0000313" key="1">
    <source>
        <dbReference type="EMBL" id="MTH61440.1"/>
    </source>
</evidence>
<name>A0A844HNG0_9RHOB</name>
<comment type="caution">
    <text evidence="1">The sequence shown here is derived from an EMBL/GenBank/DDBJ whole genome shotgun (WGS) entry which is preliminary data.</text>
</comment>
<dbReference type="OrthoDB" id="7998779at2"/>
<evidence type="ECO:0000313" key="2">
    <source>
        <dbReference type="Proteomes" id="UP000449846"/>
    </source>
</evidence>
<keyword evidence="2" id="KW-1185">Reference proteome</keyword>
<dbReference type="Proteomes" id="UP000449846">
    <property type="component" value="Unassembled WGS sequence"/>
</dbReference>
<dbReference type="RefSeq" id="WP_155041398.1">
    <property type="nucleotide sequence ID" value="NZ_WMIG01000016.1"/>
</dbReference>
<dbReference type="NCBIfam" id="TIGR01563">
    <property type="entry name" value="gp16_SPP1"/>
    <property type="match status" value="1"/>
</dbReference>
<dbReference type="Gene3D" id="2.40.10.270">
    <property type="entry name" value="Bacteriophage SPP1 head-tail adaptor protein"/>
    <property type="match status" value="1"/>
</dbReference>
<protein>
    <submittedName>
        <fullName evidence="1">Phage head closure protein</fullName>
    </submittedName>
</protein>
<sequence>MTTIGELNRRATFLRPIKDRDADGKVIQSYIPVFEAWANVRWLRGGESVMQSRLASRSPAIVTIRAHVAAREVTSEWRVQIEGRAFEIKEDPRESDDRAFLELLVERIA</sequence>
<dbReference type="InterPro" id="IPR008767">
    <property type="entry name" value="Phage_SPP1_head-tail_adaptor"/>
</dbReference>
<dbReference type="EMBL" id="WMIG01000016">
    <property type="protein sequence ID" value="MTH61440.1"/>
    <property type="molecule type" value="Genomic_DNA"/>
</dbReference>
<dbReference type="Pfam" id="PF05521">
    <property type="entry name" value="Phage_HCP"/>
    <property type="match status" value="1"/>
</dbReference>